<name>A0ABQ9ZRZ2_9CRUS</name>
<proteinExistence type="predicted"/>
<evidence type="ECO:0000313" key="3">
    <source>
        <dbReference type="Proteomes" id="UP001234178"/>
    </source>
</evidence>
<organism evidence="2 3">
    <name type="scientific">Daphnia magna</name>
    <dbReference type="NCBI Taxonomy" id="35525"/>
    <lineage>
        <taxon>Eukaryota</taxon>
        <taxon>Metazoa</taxon>
        <taxon>Ecdysozoa</taxon>
        <taxon>Arthropoda</taxon>
        <taxon>Crustacea</taxon>
        <taxon>Branchiopoda</taxon>
        <taxon>Diplostraca</taxon>
        <taxon>Cladocera</taxon>
        <taxon>Anomopoda</taxon>
        <taxon>Daphniidae</taxon>
        <taxon>Daphnia</taxon>
    </lineage>
</organism>
<sequence>MGKVSQPDLQTWKVDSWEDRNPRTSGTSVGIEPRTLELLGRSMVERWTGILYTLGSNPVRRDLNPRPFDPYTSVLPQSYQP</sequence>
<dbReference type="Proteomes" id="UP001234178">
    <property type="component" value="Unassembled WGS sequence"/>
</dbReference>
<evidence type="ECO:0000313" key="2">
    <source>
        <dbReference type="EMBL" id="KAK4015692.1"/>
    </source>
</evidence>
<comment type="caution">
    <text evidence="2">The sequence shown here is derived from an EMBL/GenBank/DDBJ whole genome shotgun (WGS) entry which is preliminary data.</text>
</comment>
<protein>
    <submittedName>
        <fullName evidence="2">Uncharacterized protein</fullName>
    </submittedName>
</protein>
<dbReference type="EMBL" id="JAOYFB010000005">
    <property type="protein sequence ID" value="KAK4015692.1"/>
    <property type="molecule type" value="Genomic_DNA"/>
</dbReference>
<gene>
    <name evidence="2" type="ORF">OUZ56_030665</name>
</gene>
<evidence type="ECO:0000256" key="1">
    <source>
        <dbReference type="SAM" id="MobiDB-lite"/>
    </source>
</evidence>
<accession>A0ABQ9ZRZ2</accession>
<feature type="region of interest" description="Disordered" evidence="1">
    <location>
        <begin position="1"/>
        <end position="29"/>
    </location>
</feature>
<keyword evidence="3" id="KW-1185">Reference proteome</keyword>
<reference evidence="2 3" key="1">
    <citation type="journal article" date="2023" name="Nucleic Acids Res.">
        <title>The hologenome of Daphnia magna reveals possible DNA methylation and microbiome-mediated evolution of the host genome.</title>
        <authorList>
            <person name="Chaturvedi A."/>
            <person name="Li X."/>
            <person name="Dhandapani V."/>
            <person name="Marshall H."/>
            <person name="Kissane S."/>
            <person name="Cuenca-Cambronero M."/>
            <person name="Asole G."/>
            <person name="Calvet F."/>
            <person name="Ruiz-Romero M."/>
            <person name="Marangio P."/>
            <person name="Guigo R."/>
            <person name="Rago D."/>
            <person name="Mirbahai L."/>
            <person name="Eastwood N."/>
            <person name="Colbourne J.K."/>
            <person name="Zhou J."/>
            <person name="Mallon E."/>
            <person name="Orsini L."/>
        </authorList>
    </citation>
    <scope>NUCLEOTIDE SEQUENCE [LARGE SCALE GENOMIC DNA]</scope>
    <source>
        <strain evidence="2">LRV0_1</strain>
    </source>
</reference>